<sequence length="326" mass="35607">MNMQNTLPSPSLLPGSGRLILGCMGMGSDWQGGAVTESHIAQAHAALEAAREIGITLFDHADIYKRGTAEQCFGELLRRQPSLRDDILLQSKCGIRFADDAGPARYDLSGAYIVAAAEASLRRLGVEHLDILLLHRPDPLMEPQEIAEAFSRLRSAGKVRFFGVSNMQAGQMRWLQQALDAPLVANQLEMSLAKLDWLDHDSTFNDPQNTSALPWAGTLQYCQQQGIQLQAWSPLAQGIFSGAKSDRASPTQQATAKLVLSMAEQYAVSAESIVLAWLLRHPAGIQAVIGSTRPDRIRACAAATTLQLSRDDWYRLYLSARGQALP</sequence>
<dbReference type="InterPro" id="IPR036812">
    <property type="entry name" value="NAD(P)_OxRdtase_dom_sf"/>
</dbReference>
<dbReference type="PRINTS" id="PR00069">
    <property type="entry name" value="ALDKETRDTASE"/>
</dbReference>
<dbReference type="PANTHER" id="PTHR43364">
    <property type="entry name" value="NADH-SPECIFIC METHYLGLYOXAL REDUCTASE-RELATED"/>
    <property type="match status" value="1"/>
</dbReference>
<protein>
    <submittedName>
        <fullName evidence="2">Aldo/keto reductase</fullName>
    </submittedName>
</protein>
<dbReference type="RefSeq" id="WP_263572424.1">
    <property type="nucleotide sequence ID" value="NZ_JAJIRN010000007.1"/>
</dbReference>
<dbReference type="InterPro" id="IPR023210">
    <property type="entry name" value="NADP_OxRdtase_dom"/>
</dbReference>
<dbReference type="Pfam" id="PF00248">
    <property type="entry name" value="Aldo_ket_red"/>
    <property type="match status" value="1"/>
</dbReference>
<keyword evidence="3" id="KW-1185">Reference proteome</keyword>
<dbReference type="PANTHER" id="PTHR43364:SF1">
    <property type="entry name" value="OXIDOREDUCTASE YDHF"/>
    <property type="match status" value="1"/>
</dbReference>
<evidence type="ECO:0000313" key="3">
    <source>
        <dbReference type="Proteomes" id="UP001209701"/>
    </source>
</evidence>
<feature type="domain" description="NADP-dependent oxidoreductase" evidence="1">
    <location>
        <begin position="18"/>
        <end position="315"/>
    </location>
</feature>
<dbReference type="InterPro" id="IPR050523">
    <property type="entry name" value="AKR_Detox_Biosynth"/>
</dbReference>
<dbReference type="EMBL" id="JAJIRN010000007">
    <property type="protein sequence ID" value="MCV2369843.1"/>
    <property type="molecule type" value="Genomic_DNA"/>
</dbReference>
<dbReference type="InterPro" id="IPR020471">
    <property type="entry name" value="AKR"/>
</dbReference>
<evidence type="ECO:0000313" key="2">
    <source>
        <dbReference type="EMBL" id="MCV2369843.1"/>
    </source>
</evidence>
<dbReference type="CDD" id="cd19092">
    <property type="entry name" value="AKR_BsYcsN_EcYdhF-like"/>
    <property type="match status" value="1"/>
</dbReference>
<gene>
    <name evidence="2" type="ORF">LNV07_17310</name>
</gene>
<organism evidence="2 3">
    <name type="scientific">Roseateles oligotrophus</name>
    <dbReference type="NCBI Taxonomy" id="1769250"/>
    <lineage>
        <taxon>Bacteria</taxon>
        <taxon>Pseudomonadati</taxon>
        <taxon>Pseudomonadota</taxon>
        <taxon>Betaproteobacteria</taxon>
        <taxon>Burkholderiales</taxon>
        <taxon>Sphaerotilaceae</taxon>
        <taxon>Roseateles</taxon>
    </lineage>
</organism>
<reference evidence="2 3" key="1">
    <citation type="submission" date="2021-11" db="EMBL/GenBank/DDBJ databases">
        <authorList>
            <person name="Liang Q."/>
            <person name="Mou H."/>
            <person name="Liu Z."/>
        </authorList>
    </citation>
    <scope>NUCLEOTIDE SEQUENCE [LARGE SCALE GENOMIC DNA]</scope>
    <source>
        <strain evidence="2 3">CHU3</strain>
    </source>
</reference>
<name>A0ABT2YIE5_9BURK</name>
<dbReference type="Proteomes" id="UP001209701">
    <property type="component" value="Unassembled WGS sequence"/>
</dbReference>
<accession>A0ABT2YIE5</accession>
<comment type="caution">
    <text evidence="2">The sequence shown here is derived from an EMBL/GenBank/DDBJ whole genome shotgun (WGS) entry which is preliminary data.</text>
</comment>
<evidence type="ECO:0000259" key="1">
    <source>
        <dbReference type="Pfam" id="PF00248"/>
    </source>
</evidence>
<dbReference type="SUPFAM" id="SSF51430">
    <property type="entry name" value="NAD(P)-linked oxidoreductase"/>
    <property type="match status" value="1"/>
</dbReference>
<dbReference type="Gene3D" id="3.20.20.100">
    <property type="entry name" value="NADP-dependent oxidoreductase domain"/>
    <property type="match status" value="1"/>
</dbReference>
<proteinExistence type="predicted"/>